<protein>
    <submittedName>
        <fullName evidence="2">Uncharacterized protein</fullName>
    </submittedName>
</protein>
<feature type="region of interest" description="Disordered" evidence="1">
    <location>
        <begin position="40"/>
        <end position="62"/>
    </location>
</feature>
<sequence length="62" mass="7069">MEARERSTHARHSSRKLACTPMDILRRMAKLCDARMQSNVRTSTELESMATELTDDRLTSAT</sequence>
<organism evidence="2">
    <name type="scientific">Mesocestoides corti</name>
    <name type="common">Flatworm</name>
    <dbReference type="NCBI Taxonomy" id="53468"/>
    <lineage>
        <taxon>Eukaryota</taxon>
        <taxon>Metazoa</taxon>
        <taxon>Spiralia</taxon>
        <taxon>Lophotrochozoa</taxon>
        <taxon>Platyhelminthes</taxon>
        <taxon>Cestoda</taxon>
        <taxon>Eucestoda</taxon>
        <taxon>Cyclophyllidea</taxon>
        <taxon>Mesocestoididae</taxon>
        <taxon>Mesocestoides</taxon>
    </lineage>
</organism>
<name>A0A5K3G166_MESCO</name>
<reference evidence="2" key="1">
    <citation type="submission" date="2019-11" db="UniProtKB">
        <authorList>
            <consortium name="WormBaseParasite"/>
        </authorList>
    </citation>
    <scope>IDENTIFICATION</scope>
</reference>
<dbReference type="WBParaSite" id="MCU_014079-RA">
    <property type="protein sequence ID" value="MCU_014079-RA"/>
    <property type="gene ID" value="MCU_014079"/>
</dbReference>
<accession>A0A5K3G166</accession>
<evidence type="ECO:0000256" key="1">
    <source>
        <dbReference type="SAM" id="MobiDB-lite"/>
    </source>
</evidence>
<dbReference type="AlphaFoldDB" id="A0A5K3G166"/>
<proteinExistence type="predicted"/>
<evidence type="ECO:0000313" key="2">
    <source>
        <dbReference type="WBParaSite" id="MCU_014079-RA"/>
    </source>
</evidence>